<accession>A0A059CC21</accession>
<protein>
    <submittedName>
        <fullName evidence="1">Uncharacterized protein</fullName>
    </submittedName>
</protein>
<name>A0A059CC21_EUCGR</name>
<proteinExistence type="predicted"/>
<dbReference type="InParanoid" id="A0A059CC21"/>
<dbReference type="AlphaFoldDB" id="A0A059CC21"/>
<reference evidence="1" key="1">
    <citation type="submission" date="2013-07" db="EMBL/GenBank/DDBJ databases">
        <title>The genome of Eucalyptus grandis.</title>
        <authorList>
            <person name="Schmutz J."/>
            <person name="Hayes R."/>
            <person name="Myburg A."/>
            <person name="Tuskan G."/>
            <person name="Grattapaglia D."/>
            <person name="Rokhsar D.S."/>
        </authorList>
    </citation>
    <scope>NUCLEOTIDE SEQUENCE</scope>
    <source>
        <tissue evidence="1">Leaf extractions</tissue>
    </source>
</reference>
<sequence length="94" mass="10753">MDSDLKTRLNFTQGSMMNVPIEDFTKASENGEHVELVLSLAFTPERKRAKNSLLLFSSFSSSLEYLLDYKVQSEDSSISLRGENKQKKFINKEN</sequence>
<evidence type="ECO:0000313" key="1">
    <source>
        <dbReference type="EMBL" id="KCW75912.1"/>
    </source>
</evidence>
<dbReference type="Gramene" id="KCW75912">
    <property type="protein sequence ID" value="KCW75912"/>
    <property type="gene ID" value="EUGRSUZ_D00290"/>
</dbReference>
<organism evidence="1">
    <name type="scientific">Eucalyptus grandis</name>
    <name type="common">Flooded gum</name>
    <dbReference type="NCBI Taxonomy" id="71139"/>
    <lineage>
        <taxon>Eukaryota</taxon>
        <taxon>Viridiplantae</taxon>
        <taxon>Streptophyta</taxon>
        <taxon>Embryophyta</taxon>
        <taxon>Tracheophyta</taxon>
        <taxon>Spermatophyta</taxon>
        <taxon>Magnoliopsida</taxon>
        <taxon>eudicotyledons</taxon>
        <taxon>Gunneridae</taxon>
        <taxon>Pentapetalae</taxon>
        <taxon>rosids</taxon>
        <taxon>malvids</taxon>
        <taxon>Myrtales</taxon>
        <taxon>Myrtaceae</taxon>
        <taxon>Myrtoideae</taxon>
        <taxon>Eucalypteae</taxon>
        <taxon>Eucalyptus</taxon>
    </lineage>
</organism>
<dbReference type="EMBL" id="KK198756">
    <property type="protein sequence ID" value="KCW75912.1"/>
    <property type="molecule type" value="Genomic_DNA"/>
</dbReference>
<gene>
    <name evidence="1" type="ORF">EUGRSUZ_D00290</name>
</gene>